<organism evidence="2">
    <name type="scientific">bioreactor metagenome</name>
    <dbReference type="NCBI Taxonomy" id="1076179"/>
    <lineage>
        <taxon>unclassified sequences</taxon>
        <taxon>metagenomes</taxon>
        <taxon>ecological metagenomes</taxon>
    </lineage>
</organism>
<feature type="domain" description="HIT" evidence="1">
    <location>
        <begin position="11"/>
        <end position="57"/>
    </location>
</feature>
<dbReference type="AlphaFoldDB" id="A0A645ISA6"/>
<evidence type="ECO:0000259" key="1">
    <source>
        <dbReference type="Pfam" id="PF01230"/>
    </source>
</evidence>
<reference evidence="2" key="1">
    <citation type="submission" date="2019-08" db="EMBL/GenBank/DDBJ databases">
        <authorList>
            <person name="Kucharzyk K."/>
            <person name="Murdoch R.W."/>
            <person name="Higgins S."/>
            <person name="Loffler F."/>
        </authorList>
    </citation>
    <scope>NUCLEOTIDE SEQUENCE</scope>
</reference>
<accession>A0A645ISA6</accession>
<comment type="caution">
    <text evidence="2">The sequence shown here is derived from an EMBL/GenBank/DDBJ whole genome shotgun (WGS) entry which is preliminary data.</text>
</comment>
<proteinExistence type="predicted"/>
<dbReference type="Gene3D" id="3.30.428.10">
    <property type="entry name" value="HIT-like"/>
    <property type="match status" value="1"/>
</dbReference>
<protein>
    <submittedName>
        <fullName evidence="2">Purine nucleoside phosphoramidase</fullName>
        <ecNumber evidence="2">3.9.1.-</ecNumber>
    </submittedName>
</protein>
<dbReference type="InterPro" id="IPR019808">
    <property type="entry name" value="Histidine_triad_CS"/>
</dbReference>
<dbReference type="PROSITE" id="PS00892">
    <property type="entry name" value="HIT_1"/>
    <property type="match status" value="1"/>
</dbReference>
<dbReference type="Pfam" id="PF01230">
    <property type="entry name" value="HIT"/>
    <property type="match status" value="1"/>
</dbReference>
<dbReference type="EC" id="3.9.1.-" evidence="2"/>
<evidence type="ECO:0000313" key="2">
    <source>
        <dbReference type="EMBL" id="MPN54261.1"/>
    </source>
</evidence>
<keyword evidence="2" id="KW-0378">Hydrolase</keyword>
<dbReference type="InterPro" id="IPR001310">
    <property type="entry name" value="Histidine_triad_HIT"/>
</dbReference>
<dbReference type="SUPFAM" id="SSF54197">
    <property type="entry name" value="HIT-like"/>
    <property type="match status" value="1"/>
</dbReference>
<name>A0A645ISA6_9ZZZZ</name>
<dbReference type="PANTHER" id="PTHR23089">
    <property type="entry name" value="HISTIDINE TRIAD HIT PROTEIN"/>
    <property type="match status" value="1"/>
</dbReference>
<gene>
    <name evidence="2" type="ORF">SDC9_201931</name>
</gene>
<dbReference type="GO" id="GO:0016787">
    <property type="term" value="F:hydrolase activity"/>
    <property type="evidence" value="ECO:0007669"/>
    <property type="project" value="UniProtKB-KW"/>
</dbReference>
<dbReference type="InterPro" id="IPR036265">
    <property type="entry name" value="HIT-like_sf"/>
</dbReference>
<dbReference type="InterPro" id="IPR011146">
    <property type="entry name" value="HIT-like"/>
</dbReference>
<dbReference type="EMBL" id="VSSQ01122321">
    <property type="protein sequence ID" value="MPN54261.1"/>
    <property type="molecule type" value="Genomic_DNA"/>
</dbReference>
<sequence length="64" mass="6983">MEVGAEDGVLVAHLFEVARNLARENHLEENGFRLVVNTGRDGGQTVEHLHIHLLGGRGFGWPPG</sequence>